<feature type="domain" description="DUF5615" evidence="1">
    <location>
        <begin position="1"/>
        <end position="109"/>
    </location>
</feature>
<dbReference type="EMBL" id="VUOA01000022">
    <property type="protein sequence ID" value="KAA2236837.1"/>
    <property type="molecule type" value="Genomic_DNA"/>
</dbReference>
<reference evidence="2 3" key="1">
    <citation type="submission" date="2019-09" db="EMBL/GenBank/DDBJ databases">
        <title>Salinarimonas rosea gen. nov., sp. nov., a new member of the a-2 subgroup of the Proteobacteria.</title>
        <authorList>
            <person name="Liu J."/>
        </authorList>
    </citation>
    <scope>NUCLEOTIDE SEQUENCE [LARGE SCALE GENOMIC DNA]</scope>
    <source>
        <strain evidence="2 3">BN140002</strain>
    </source>
</reference>
<dbReference type="InterPro" id="IPR041049">
    <property type="entry name" value="DUF5615"/>
</dbReference>
<proteinExistence type="predicted"/>
<dbReference type="Pfam" id="PF18480">
    <property type="entry name" value="DUF5615"/>
    <property type="match status" value="1"/>
</dbReference>
<protein>
    <recommendedName>
        <fullName evidence="1">DUF5615 domain-containing protein</fullName>
    </recommendedName>
</protein>
<comment type="caution">
    <text evidence="2">The sequence shown here is derived from an EMBL/GenBank/DDBJ whole genome shotgun (WGS) entry which is preliminary data.</text>
</comment>
<accession>A0A5B2VF60</accession>
<name>A0A5B2VF60_9HYPH</name>
<dbReference type="AlphaFoldDB" id="A0A5B2VF60"/>
<evidence type="ECO:0000313" key="3">
    <source>
        <dbReference type="Proteomes" id="UP000323142"/>
    </source>
</evidence>
<gene>
    <name evidence="2" type="ORF">F0L46_12655</name>
</gene>
<sequence length="128" mass="13472">MRFVVDMNLSPLWCDVLQAHGHEAVHWRSLGPGHASDDVILAWAVEHGFDVLTADLDFAAAVTSRAMAAPSVVQLRAGSTDPDEVGAFVARSIAAAGSKLAGGAILTIERGQARLRTGPDQSPMTDEP</sequence>
<organism evidence="2 3">
    <name type="scientific">Salinarimonas soli</name>
    <dbReference type="NCBI Taxonomy" id="1638099"/>
    <lineage>
        <taxon>Bacteria</taxon>
        <taxon>Pseudomonadati</taxon>
        <taxon>Pseudomonadota</taxon>
        <taxon>Alphaproteobacteria</taxon>
        <taxon>Hyphomicrobiales</taxon>
        <taxon>Salinarimonadaceae</taxon>
        <taxon>Salinarimonas</taxon>
    </lineage>
</organism>
<dbReference type="Proteomes" id="UP000323142">
    <property type="component" value="Unassembled WGS sequence"/>
</dbReference>
<evidence type="ECO:0000259" key="1">
    <source>
        <dbReference type="Pfam" id="PF18480"/>
    </source>
</evidence>
<reference evidence="2 3" key="2">
    <citation type="submission" date="2019-09" db="EMBL/GenBank/DDBJ databases">
        <authorList>
            <person name="Jin C."/>
        </authorList>
    </citation>
    <scope>NUCLEOTIDE SEQUENCE [LARGE SCALE GENOMIC DNA]</scope>
    <source>
        <strain evidence="2 3">BN140002</strain>
    </source>
</reference>
<dbReference type="OrthoDB" id="27473at2"/>
<evidence type="ECO:0000313" key="2">
    <source>
        <dbReference type="EMBL" id="KAA2236837.1"/>
    </source>
</evidence>
<keyword evidence="3" id="KW-1185">Reference proteome</keyword>